<reference evidence="4" key="1">
    <citation type="journal article" date="2015" name="MBio">
        <title>Genome-Resolved Metagenomic Analysis Reveals Roles for Candidate Phyla and Other Microbial Community Members in Biogeochemical Transformations in Oil Reservoirs.</title>
        <authorList>
            <person name="Hu P."/>
            <person name="Tom L."/>
            <person name="Singh A."/>
            <person name="Thomas B.C."/>
            <person name="Baker B.J."/>
            <person name="Piceno Y.M."/>
            <person name="Andersen G.L."/>
            <person name="Banfield J.F."/>
        </authorList>
    </citation>
    <scope>NUCLEOTIDE SEQUENCE [LARGE SCALE GENOMIC DNA]</scope>
</reference>
<organism evidence="3 4">
    <name type="scientific">Thermococcus sibiricus</name>
    <dbReference type="NCBI Taxonomy" id="172049"/>
    <lineage>
        <taxon>Archaea</taxon>
        <taxon>Methanobacteriati</taxon>
        <taxon>Methanobacteriota</taxon>
        <taxon>Thermococci</taxon>
        <taxon>Thermococcales</taxon>
        <taxon>Thermococcaceae</taxon>
        <taxon>Thermococcus</taxon>
    </lineage>
</organism>
<evidence type="ECO:0000313" key="4">
    <source>
        <dbReference type="Proteomes" id="UP000053911"/>
    </source>
</evidence>
<dbReference type="SUPFAM" id="SSF56091">
    <property type="entry name" value="DNA ligase/mRNA capping enzyme, catalytic domain"/>
    <property type="match status" value="1"/>
</dbReference>
<accession>A0A101EKV8</accession>
<dbReference type="Gene3D" id="3.10.450.740">
    <property type="match status" value="1"/>
</dbReference>
<name>A0A101EKV8_9EURY</name>
<dbReference type="PATRIC" id="fig|172049.5.peg.621"/>
<sequence length="383" mass="45020">MLQMVSSYFKSLLLDLGINKERIEILEGKGGIVEDEFEGIRYLRFKDSVANLRRGTVLFDFHNIILGFPHIKRVVQLENGVKRVFKRKPFYVEEKVDGYNVRVAQIEGRVFAFTRGGFICPFTTERIEDFVNMEFFKDYPNLVLCGEMAGPESPYLVEGPPYVKEDIKFFLFDIQEKRTGKSLPVKERVKIAEEYGIPSVEIFGIYDISKINDLRELIENLREQRREGIVMKSFDMKRIIKYVTPYANINDIRIGARVFFELPHGYFMQRIKRLGFYLSEKKIRDAEFEKYATALGKALLEPLVESIWDVSGDEEIAEVFTVRVKHIETAYKMVSHFERLGLKIHIEEIEEMPNAYWRISFKRVYPEATREIRELWNGHPFVD</sequence>
<dbReference type="InterPro" id="IPR041596">
    <property type="entry name" value="Lig_Pab1020_C"/>
</dbReference>
<dbReference type="InterPro" id="IPR021122">
    <property type="entry name" value="RNA_ligase_dom_REL/Rnl2"/>
</dbReference>
<keyword evidence="3" id="KW-0436">Ligase</keyword>
<dbReference type="GO" id="GO:0016874">
    <property type="term" value="F:ligase activity"/>
    <property type="evidence" value="ECO:0007669"/>
    <property type="project" value="UniProtKB-KW"/>
</dbReference>
<dbReference type="Gene3D" id="3.30.1490.70">
    <property type="match status" value="1"/>
</dbReference>
<dbReference type="AlphaFoldDB" id="A0A101EKV8"/>
<dbReference type="Gene3D" id="3.30.70.3360">
    <property type="match status" value="1"/>
</dbReference>
<evidence type="ECO:0000313" key="3">
    <source>
        <dbReference type="EMBL" id="KUK17247.1"/>
    </source>
</evidence>
<feature type="domain" description="RNA ligase" evidence="1">
    <location>
        <begin position="89"/>
        <end position="243"/>
    </location>
</feature>
<evidence type="ECO:0000259" key="1">
    <source>
        <dbReference type="Pfam" id="PF09414"/>
    </source>
</evidence>
<dbReference type="InterPro" id="IPR001072">
    <property type="entry name" value="RNA_ligase_Pab1020"/>
</dbReference>
<dbReference type="EMBL" id="LGFD01000030">
    <property type="protein sequence ID" value="KUK17247.1"/>
    <property type="molecule type" value="Genomic_DNA"/>
</dbReference>
<dbReference type="PRINTS" id="PR01048">
    <property type="entry name" value="Y414FAMILY"/>
</dbReference>
<dbReference type="SMR" id="A0A101EKV8"/>
<proteinExistence type="predicted"/>
<dbReference type="Proteomes" id="UP000053911">
    <property type="component" value="Unassembled WGS sequence"/>
</dbReference>
<evidence type="ECO:0000259" key="2">
    <source>
        <dbReference type="Pfam" id="PF18330"/>
    </source>
</evidence>
<feature type="domain" description="RNA ligase Pab1020 C-terminal" evidence="2">
    <location>
        <begin position="256"/>
        <end position="378"/>
    </location>
</feature>
<dbReference type="Pfam" id="PF09414">
    <property type="entry name" value="RNA_ligase"/>
    <property type="match status" value="1"/>
</dbReference>
<gene>
    <name evidence="3" type="ORF">XD54_1471</name>
</gene>
<dbReference type="CDD" id="cd07894">
    <property type="entry name" value="Adenylation_RNA_ligase"/>
    <property type="match status" value="1"/>
</dbReference>
<protein>
    <submittedName>
        <fullName evidence="3">ATP-dependent DNA ligase</fullName>
    </submittedName>
</protein>
<comment type="caution">
    <text evidence="3">The sequence shown here is derived from an EMBL/GenBank/DDBJ whole genome shotgun (WGS) entry which is preliminary data.</text>
</comment>
<dbReference type="Gene3D" id="1.20.58.2250">
    <property type="match status" value="1"/>
</dbReference>
<dbReference type="NCBIfam" id="TIGR01209">
    <property type="entry name" value="RNA ligase"/>
    <property type="match status" value="1"/>
</dbReference>
<dbReference type="Pfam" id="PF18330">
    <property type="entry name" value="Lig_C"/>
    <property type="match status" value="1"/>
</dbReference>
<dbReference type="Gene3D" id="3.30.470.30">
    <property type="entry name" value="DNA ligase/mRNA capping enzyme"/>
    <property type="match status" value="1"/>
</dbReference>